<feature type="domain" description="TIL" evidence="5">
    <location>
        <begin position="245"/>
        <end position="301"/>
    </location>
</feature>
<feature type="domain" description="TIL" evidence="5">
    <location>
        <begin position="181"/>
        <end position="237"/>
    </location>
</feature>
<dbReference type="SUPFAM" id="SSF57567">
    <property type="entry name" value="Serine protease inhibitors"/>
    <property type="match status" value="6"/>
</dbReference>
<gene>
    <name evidence="6" type="primary">Zan_0</name>
    <name evidence="6" type="ORF">TNCT_640572</name>
</gene>
<keyword evidence="2" id="KW-1015">Disulfide bond</keyword>
<keyword evidence="7" id="KW-1185">Reference proteome</keyword>
<dbReference type="Gene3D" id="2.10.25.10">
    <property type="entry name" value="Laminin"/>
    <property type="match status" value="6"/>
</dbReference>
<dbReference type="InterPro" id="IPR036084">
    <property type="entry name" value="Ser_inhib-like_sf"/>
</dbReference>
<feature type="domain" description="TIL" evidence="5">
    <location>
        <begin position="332"/>
        <end position="386"/>
    </location>
</feature>
<dbReference type="InterPro" id="IPR051368">
    <property type="entry name" value="SerProtInhib-TIL_Domain"/>
</dbReference>
<sequence>MVAANSLLLFLLTTGLTPDLDQPTTPIPWRSISETDEPPVNEDNEFDSKDLLPCPKHERFDRCLAHCQRNCTNYKEKYIPCPLICEPGCICVEGYVRGPEGKCIPKEKCSRSSDPLLEKCPKREHWDHCFAHCQKNCTNYDKIIPCAKRCFPGCVCDEDYVRGPDGKCILKEKCPKGSERCREHSKFDHCGAHPSCQKNCQNYNENFPCPAICVPGCICEDGYVEGPNKECIKKEECRHYSEERCPKHSKFDHCGAHPLCQKNCQNYNENFPCPAICMPGCICEDGYVEGPNKECIKKEECRHYSEGWDSIFETEEPPVNEDNEFESDALKCPEHEHWVLCEAHCQKNCTNYKQNLPCNKRCVGGCVCDRGYVRGLNGKCILEEKCPMETEKCPEHEHWDRCLAHCQRNCSNYDKHIPCTMACFPGCVCDEGHVRGPNGKCILKEKCPKEPDTNCPKTQNMMSAELTHRVKKLAKIMTK</sequence>
<evidence type="ECO:0000256" key="4">
    <source>
        <dbReference type="SAM" id="SignalP"/>
    </source>
</evidence>
<evidence type="ECO:0000256" key="2">
    <source>
        <dbReference type="ARBA" id="ARBA00023157"/>
    </source>
</evidence>
<name>A0A8X6EZK8_TRICU</name>
<reference evidence="6" key="1">
    <citation type="submission" date="2020-07" db="EMBL/GenBank/DDBJ databases">
        <title>Multicomponent nature underlies the extraordinary mechanical properties of spider dragline silk.</title>
        <authorList>
            <person name="Kono N."/>
            <person name="Nakamura H."/>
            <person name="Mori M."/>
            <person name="Yoshida Y."/>
            <person name="Ohtoshi R."/>
            <person name="Malay A.D."/>
            <person name="Moran D.A.P."/>
            <person name="Tomita M."/>
            <person name="Numata K."/>
            <person name="Arakawa K."/>
        </authorList>
    </citation>
    <scope>NUCLEOTIDE SEQUENCE</scope>
</reference>
<keyword evidence="1" id="KW-0646">Protease inhibitor</keyword>
<organism evidence="6 7">
    <name type="scientific">Trichonephila clavata</name>
    <name type="common">Joro spider</name>
    <name type="synonym">Nephila clavata</name>
    <dbReference type="NCBI Taxonomy" id="2740835"/>
    <lineage>
        <taxon>Eukaryota</taxon>
        <taxon>Metazoa</taxon>
        <taxon>Ecdysozoa</taxon>
        <taxon>Arthropoda</taxon>
        <taxon>Chelicerata</taxon>
        <taxon>Arachnida</taxon>
        <taxon>Araneae</taxon>
        <taxon>Araneomorphae</taxon>
        <taxon>Entelegynae</taxon>
        <taxon>Araneoidea</taxon>
        <taxon>Nephilidae</taxon>
        <taxon>Trichonephila</taxon>
    </lineage>
</organism>
<accession>A0A8X6EZK8</accession>
<evidence type="ECO:0000259" key="5">
    <source>
        <dbReference type="Pfam" id="PF01826"/>
    </source>
</evidence>
<dbReference type="InterPro" id="IPR002919">
    <property type="entry name" value="TIL_dom"/>
</dbReference>
<dbReference type="CDD" id="cd19941">
    <property type="entry name" value="TIL"/>
    <property type="match status" value="6"/>
</dbReference>
<dbReference type="EMBL" id="BMAO01000286">
    <property type="protein sequence ID" value="GFQ65782.1"/>
    <property type="molecule type" value="Genomic_DNA"/>
</dbReference>
<feature type="domain" description="TIL" evidence="5">
    <location>
        <begin position="54"/>
        <end position="109"/>
    </location>
</feature>
<dbReference type="PANTHER" id="PTHR23259">
    <property type="entry name" value="RIDDLE"/>
    <property type="match status" value="1"/>
</dbReference>
<evidence type="ECO:0000256" key="3">
    <source>
        <dbReference type="SAM" id="MobiDB-lite"/>
    </source>
</evidence>
<evidence type="ECO:0000313" key="7">
    <source>
        <dbReference type="Proteomes" id="UP000887116"/>
    </source>
</evidence>
<dbReference type="OrthoDB" id="6436728at2759"/>
<dbReference type="GO" id="GO:0030414">
    <property type="term" value="F:peptidase inhibitor activity"/>
    <property type="evidence" value="ECO:0007669"/>
    <property type="project" value="UniProtKB-KW"/>
</dbReference>
<proteinExistence type="predicted"/>
<feature type="chain" id="PRO_5036489063" evidence="4">
    <location>
        <begin position="16"/>
        <end position="479"/>
    </location>
</feature>
<feature type="domain" description="TIL" evidence="5">
    <location>
        <begin position="120"/>
        <end position="174"/>
    </location>
</feature>
<dbReference type="AlphaFoldDB" id="A0A8X6EZK8"/>
<dbReference type="Proteomes" id="UP000887116">
    <property type="component" value="Unassembled WGS sequence"/>
</dbReference>
<evidence type="ECO:0000256" key="1">
    <source>
        <dbReference type="ARBA" id="ARBA00022690"/>
    </source>
</evidence>
<dbReference type="PANTHER" id="PTHR23259:SF82">
    <property type="entry name" value="SERINE PROTEASE INHIBITOR 1 PROTEIN"/>
    <property type="match status" value="1"/>
</dbReference>
<feature type="region of interest" description="Disordered" evidence="3">
    <location>
        <begin position="22"/>
        <end position="44"/>
    </location>
</feature>
<dbReference type="Pfam" id="PF01826">
    <property type="entry name" value="TIL"/>
    <property type="match status" value="6"/>
</dbReference>
<evidence type="ECO:0000313" key="6">
    <source>
        <dbReference type="EMBL" id="GFQ65782.1"/>
    </source>
</evidence>
<protein>
    <submittedName>
        <fullName evidence="6">Zonadhesin</fullName>
    </submittedName>
</protein>
<comment type="caution">
    <text evidence="6">The sequence shown here is derived from an EMBL/GenBank/DDBJ whole genome shotgun (WGS) entry which is preliminary data.</text>
</comment>
<keyword evidence="4" id="KW-0732">Signal</keyword>
<feature type="signal peptide" evidence="4">
    <location>
        <begin position="1"/>
        <end position="15"/>
    </location>
</feature>
<feature type="compositionally biased region" description="Acidic residues" evidence="3">
    <location>
        <begin position="34"/>
        <end position="44"/>
    </location>
</feature>
<feature type="domain" description="TIL" evidence="5">
    <location>
        <begin position="393"/>
        <end position="447"/>
    </location>
</feature>